<dbReference type="PANTHER" id="PTHR10963:SF24">
    <property type="entry name" value="GLYCOSIDASE C21B10.07-RELATED"/>
    <property type="match status" value="1"/>
</dbReference>
<protein>
    <recommendedName>
        <fullName evidence="3">endo-1,3(4)-beta-glucanase</fullName>
        <ecNumber evidence="3">3.2.1.6</ecNumber>
    </recommendedName>
</protein>
<organism evidence="8 9">
    <name type="scientific">Sarocladium strictum</name>
    <name type="common">Black bundle disease fungus</name>
    <name type="synonym">Acremonium strictum</name>
    <dbReference type="NCBI Taxonomy" id="5046"/>
    <lineage>
        <taxon>Eukaryota</taxon>
        <taxon>Fungi</taxon>
        <taxon>Dikarya</taxon>
        <taxon>Ascomycota</taxon>
        <taxon>Pezizomycotina</taxon>
        <taxon>Sordariomycetes</taxon>
        <taxon>Hypocreomycetidae</taxon>
        <taxon>Hypocreales</taxon>
        <taxon>Sarocladiaceae</taxon>
        <taxon>Sarocladium</taxon>
    </lineage>
</organism>
<dbReference type="Pfam" id="PF26113">
    <property type="entry name" value="GH16_XgeA"/>
    <property type="match status" value="1"/>
</dbReference>
<feature type="chain" id="PRO_5041283876" description="endo-1,3(4)-beta-glucanase" evidence="6">
    <location>
        <begin position="22"/>
        <end position="337"/>
    </location>
</feature>
<comment type="catalytic activity">
    <reaction evidence="1">
        <text>Endohydrolysis of (1-&gt;3)- or (1-&gt;4)-linkages in beta-D-glucans when the glucose residue whose reducing group is involved in the linkage to be hydrolyzed is itself substituted at C-3.</text>
        <dbReference type="EC" id="3.2.1.6"/>
    </reaction>
</comment>
<dbReference type="SUPFAM" id="SSF49899">
    <property type="entry name" value="Concanavalin A-like lectins/glucanases"/>
    <property type="match status" value="1"/>
</dbReference>
<dbReference type="Proteomes" id="UP001175261">
    <property type="component" value="Unassembled WGS sequence"/>
</dbReference>
<dbReference type="EC" id="3.2.1.6" evidence="3"/>
<proteinExistence type="inferred from homology"/>
<evidence type="ECO:0000256" key="4">
    <source>
        <dbReference type="ARBA" id="ARBA00022801"/>
    </source>
</evidence>
<feature type="domain" description="GH16" evidence="7">
    <location>
        <begin position="22"/>
        <end position="284"/>
    </location>
</feature>
<dbReference type="InterPro" id="IPR013320">
    <property type="entry name" value="ConA-like_dom_sf"/>
</dbReference>
<dbReference type="FunFam" id="2.60.120.200:FF:000114">
    <property type="entry name" value="Probable endo-1,3(4)-beta-glucanase NFIA_089530"/>
    <property type="match status" value="1"/>
</dbReference>
<comment type="caution">
    <text evidence="8">The sequence shown here is derived from an EMBL/GenBank/DDBJ whole genome shotgun (WGS) entry which is preliminary data.</text>
</comment>
<dbReference type="InterPro" id="IPR050546">
    <property type="entry name" value="Glycosyl_Hydrlase_16"/>
</dbReference>
<dbReference type="InterPro" id="IPR000757">
    <property type="entry name" value="Beta-glucanase-like"/>
</dbReference>
<dbReference type="Gene3D" id="2.60.120.200">
    <property type="match status" value="1"/>
</dbReference>
<evidence type="ECO:0000256" key="3">
    <source>
        <dbReference type="ARBA" id="ARBA00012599"/>
    </source>
</evidence>
<dbReference type="EMBL" id="JAPDFR010000002">
    <property type="protein sequence ID" value="KAK0389408.1"/>
    <property type="molecule type" value="Genomic_DNA"/>
</dbReference>
<keyword evidence="9" id="KW-1185">Reference proteome</keyword>
<keyword evidence="5" id="KW-0326">Glycosidase</keyword>
<dbReference type="GO" id="GO:0009251">
    <property type="term" value="P:glucan catabolic process"/>
    <property type="evidence" value="ECO:0007669"/>
    <property type="project" value="TreeGrafter"/>
</dbReference>
<gene>
    <name evidence="8" type="ORF">NLU13_2983</name>
</gene>
<feature type="signal peptide" evidence="6">
    <location>
        <begin position="1"/>
        <end position="21"/>
    </location>
</feature>
<keyword evidence="4" id="KW-0378">Hydrolase</keyword>
<sequence>MRYSASIVAGATALLFGGARAQYSLTNTYDASNFFDSFNFFTGSDPTHGFVEYVDGPTASAENLAGTVDGAIFMGVDKTTVNPPNGRRSVRLESRDTFTKGLFIVDVAHMPASECGAWPAFWMFGDGSPGWPYQGEIDIIEGVNNQVSNINTLHTGPGCSIANNGSTNGTHLEGGDCNAGNANIGCGQQTYNNQNYGDGFNDIQGGVYATEWTSDHIAVWFFPRAAIPQDILAGVPNPASWGPPQARFNGGQGCNIDEHFYGHKIIFNTTFCGDWAGSPEVWSSNPECSAKAATCIDHVSNNPGAFEDAFWKVNYLKVFSAPANQTKREVVPTAFRA</sequence>
<evidence type="ECO:0000256" key="2">
    <source>
        <dbReference type="ARBA" id="ARBA00006865"/>
    </source>
</evidence>
<evidence type="ECO:0000256" key="1">
    <source>
        <dbReference type="ARBA" id="ARBA00000124"/>
    </source>
</evidence>
<evidence type="ECO:0000256" key="5">
    <source>
        <dbReference type="ARBA" id="ARBA00023295"/>
    </source>
</evidence>
<dbReference type="GO" id="GO:0052861">
    <property type="term" value="F:endo-1,3(4)-beta-glucanase activity"/>
    <property type="evidence" value="ECO:0007669"/>
    <property type="project" value="UniProtKB-EC"/>
</dbReference>
<keyword evidence="6" id="KW-0732">Signal</keyword>
<reference evidence="8" key="1">
    <citation type="submission" date="2022-10" db="EMBL/GenBank/DDBJ databases">
        <title>Determination and structural analysis of whole genome sequence of Sarocladium strictum F4-1.</title>
        <authorList>
            <person name="Hu L."/>
            <person name="Jiang Y."/>
        </authorList>
    </citation>
    <scope>NUCLEOTIDE SEQUENCE</scope>
    <source>
        <strain evidence="8">F4-1</strain>
    </source>
</reference>
<evidence type="ECO:0000313" key="8">
    <source>
        <dbReference type="EMBL" id="KAK0389408.1"/>
    </source>
</evidence>
<name>A0AA39GL55_SARSR</name>
<dbReference type="PANTHER" id="PTHR10963">
    <property type="entry name" value="GLYCOSYL HYDROLASE-RELATED"/>
    <property type="match status" value="1"/>
</dbReference>
<evidence type="ECO:0000256" key="6">
    <source>
        <dbReference type="SAM" id="SignalP"/>
    </source>
</evidence>
<comment type="similarity">
    <text evidence="2">Belongs to the glycosyl hydrolase 16 family.</text>
</comment>
<dbReference type="AlphaFoldDB" id="A0AA39GL55"/>
<accession>A0AA39GL55</accession>
<evidence type="ECO:0000259" key="7">
    <source>
        <dbReference type="PROSITE" id="PS51762"/>
    </source>
</evidence>
<dbReference type="CDD" id="cd02181">
    <property type="entry name" value="GH16_fungal_Lam16A_glucanase"/>
    <property type="match status" value="1"/>
</dbReference>
<evidence type="ECO:0000313" key="9">
    <source>
        <dbReference type="Proteomes" id="UP001175261"/>
    </source>
</evidence>
<dbReference type="PROSITE" id="PS51762">
    <property type="entry name" value="GH16_2"/>
    <property type="match status" value="1"/>
</dbReference>